<dbReference type="GO" id="GO:0016020">
    <property type="term" value="C:membrane"/>
    <property type="evidence" value="ECO:0007669"/>
    <property type="project" value="UniProtKB-SubCell"/>
</dbReference>
<dbReference type="InterPro" id="IPR036396">
    <property type="entry name" value="Cyt_P450_sf"/>
</dbReference>
<dbReference type="KEGG" id="scm:SCHCO_02628312"/>
<keyword evidence="9 12" id="KW-0408">Iron</keyword>
<dbReference type="OrthoDB" id="1844152at2759"/>
<keyword evidence="4 12" id="KW-0349">Heme</keyword>
<evidence type="ECO:0000256" key="2">
    <source>
        <dbReference type="ARBA" id="ARBA00004370"/>
    </source>
</evidence>
<dbReference type="eggNOG" id="KOG0157">
    <property type="taxonomic scope" value="Eukaryota"/>
</dbReference>
<feature type="binding site" description="axial binding residue" evidence="12">
    <location>
        <position position="454"/>
    </location>
    <ligand>
        <name>heme</name>
        <dbReference type="ChEBI" id="CHEBI:30413"/>
    </ligand>
    <ligandPart>
        <name>Fe</name>
        <dbReference type="ChEBI" id="CHEBI:18248"/>
    </ligandPart>
</feature>
<evidence type="ECO:0000256" key="7">
    <source>
        <dbReference type="ARBA" id="ARBA00022989"/>
    </source>
</evidence>
<evidence type="ECO:0008006" key="17">
    <source>
        <dbReference type="Google" id="ProtNLM"/>
    </source>
</evidence>
<sequence length="510" mass="56632">MDFASNHLVVAAAGVALAILLLLILLRRACTDCSRGENIPTIEGNGILGPYVGAVKFLFDSPGIIRQGCDTYKGRTFRVPELTHWTVVIGPSLVGEYLQLPDKKASLQEAVNEMLQAEYTIGRTVISNPFHIPLVRKLARELDGFVPSVHEELVHAIDHGLLPSAGEWIPITGFTFILRAICQASNRVFVGSPLCRDERFTNLCVGYSEEVVKVAAVLNMLPVWLKPFAARCFGIRRYHREAATLLKPLIEERRAAQEGTKRNDILQWLVDRASAEESDTESLARRVLTLSFAALHTTTLTFTHALYHIAANPAYAEALREELRTLQPHTEWTRAALNGLPRMNSLLKETQRFEGLGCLFLARKAREAFTFSDETAIPKGTFMAVAGTAVHYDANAFNDPTVFNPWRFVPNSGNGMGSASRKFKDDRDATHPAAVDITQTSPTHLAFGHGHTACPGRFFAALEMQLLLAHLVTNYDIRFAGDGRRPANRWFSIHCVPDPGAKLLFRRRSH</sequence>
<dbReference type="GO" id="GO:0005506">
    <property type="term" value="F:iron ion binding"/>
    <property type="evidence" value="ECO:0007669"/>
    <property type="project" value="InterPro"/>
</dbReference>
<gene>
    <name evidence="15" type="ORF">SCHCODRAFT_56338</name>
</gene>
<dbReference type="HOGENOM" id="CLU_022195_0_2_1"/>
<dbReference type="GO" id="GO:0016705">
    <property type="term" value="F:oxidoreductase activity, acting on paired donors, with incorporation or reduction of molecular oxygen"/>
    <property type="evidence" value="ECO:0007669"/>
    <property type="project" value="InterPro"/>
</dbReference>
<dbReference type="RefSeq" id="XP_003031045.1">
    <property type="nucleotide sequence ID" value="XM_003030999.1"/>
</dbReference>
<keyword evidence="11" id="KW-0472">Membrane</keyword>
<dbReference type="PANTHER" id="PTHR46206">
    <property type="entry name" value="CYTOCHROME P450"/>
    <property type="match status" value="1"/>
</dbReference>
<protein>
    <recommendedName>
        <fullName evidence="17">Cytochrome P450</fullName>
    </recommendedName>
</protein>
<feature type="chain" id="PRO_5003120644" description="Cytochrome P450" evidence="14">
    <location>
        <begin position="32"/>
        <end position="510"/>
    </location>
</feature>
<keyword evidence="7" id="KW-1133">Transmembrane helix</keyword>
<comment type="subcellular location">
    <subcellularLocation>
        <location evidence="2">Membrane</location>
    </subcellularLocation>
</comment>
<keyword evidence="5" id="KW-0812">Transmembrane</keyword>
<evidence type="ECO:0000256" key="12">
    <source>
        <dbReference type="PIRSR" id="PIRSR602403-1"/>
    </source>
</evidence>
<dbReference type="Pfam" id="PF00067">
    <property type="entry name" value="p450"/>
    <property type="match status" value="1"/>
</dbReference>
<evidence type="ECO:0000256" key="1">
    <source>
        <dbReference type="ARBA" id="ARBA00001971"/>
    </source>
</evidence>
<keyword evidence="8 13" id="KW-0560">Oxidoreductase</keyword>
<evidence type="ECO:0000256" key="13">
    <source>
        <dbReference type="RuleBase" id="RU000461"/>
    </source>
</evidence>
<dbReference type="InterPro" id="IPR001128">
    <property type="entry name" value="Cyt_P450"/>
</dbReference>
<evidence type="ECO:0000256" key="11">
    <source>
        <dbReference type="ARBA" id="ARBA00023136"/>
    </source>
</evidence>
<evidence type="ECO:0000256" key="9">
    <source>
        <dbReference type="ARBA" id="ARBA00023004"/>
    </source>
</evidence>
<dbReference type="GO" id="GO:0020037">
    <property type="term" value="F:heme binding"/>
    <property type="evidence" value="ECO:0007669"/>
    <property type="project" value="InterPro"/>
</dbReference>
<dbReference type="Gene3D" id="1.10.630.10">
    <property type="entry name" value="Cytochrome P450"/>
    <property type="match status" value="1"/>
</dbReference>
<dbReference type="VEuPathDB" id="FungiDB:SCHCODRAFT_02628312"/>
<evidence type="ECO:0000256" key="4">
    <source>
        <dbReference type="ARBA" id="ARBA00022617"/>
    </source>
</evidence>
<evidence type="ECO:0000313" key="15">
    <source>
        <dbReference type="EMBL" id="EFI96142.1"/>
    </source>
</evidence>
<keyword evidence="14" id="KW-0732">Signal</keyword>
<evidence type="ECO:0000256" key="3">
    <source>
        <dbReference type="ARBA" id="ARBA00010617"/>
    </source>
</evidence>
<name>D8Q874_SCHCM</name>
<dbReference type="EMBL" id="GL377307">
    <property type="protein sequence ID" value="EFI96142.1"/>
    <property type="molecule type" value="Genomic_DNA"/>
</dbReference>
<evidence type="ECO:0000256" key="10">
    <source>
        <dbReference type="ARBA" id="ARBA00023033"/>
    </source>
</evidence>
<dbReference type="CDD" id="cd11041">
    <property type="entry name" value="CYP503A1-like"/>
    <property type="match status" value="1"/>
</dbReference>
<dbReference type="GeneID" id="9592572"/>
<dbReference type="PROSITE" id="PS00086">
    <property type="entry name" value="CYTOCHROME_P450"/>
    <property type="match status" value="1"/>
</dbReference>
<accession>D8Q874</accession>
<dbReference type="GO" id="GO:0004497">
    <property type="term" value="F:monooxygenase activity"/>
    <property type="evidence" value="ECO:0007669"/>
    <property type="project" value="UniProtKB-KW"/>
</dbReference>
<organism evidence="16">
    <name type="scientific">Schizophyllum commune (strain H4-8 / FGSC 9210)</name>
    <name type="common">Split gill fungus</name>
    <dbReference type="NCBI Taxonomy" id="578458"/>
    <lineage>
        <taxon>Eukaryota</taxon>
        <taxon>Fungi</taxon>
        <taxon>Dikarya</taxon>
        <taxon>Basidiomycota</taxon>
        <taxon>Agaricomycotina</taxon>
        <taxon>Agaricomycetes</taxon>
        <taxon>Agaricomycetidae</taxon>
        <taxon>Agaricales</taxon>
        <taxon>Schizophyllaceae</taxon>
        <taxon>Schizophyllum</taxon>
    </lineage>
</organism>
<dbReference type="PANTHER" id="PTHR46206:SF5">
    <property type="entry name" value="P450, PUTATIVE (EUROFUNG)-RELATED"/>
    <property type="match status" value="1"/>
</dbReference>
<dbReference type="InterPro" id="IPR002403">
    <property type="entry name" value="Cyt_P450_E_grp-IV"/>
</dbReference>
<keyword evidence="10 13" id="KW-0503">Monooxygenase</keyword>
<keyword evidence="6 12" id="KW-0479">Metal-binding</keyword>
<evidence type="ECO:0000313" key="16">
    <source>
        <dbReference type="Proteomes" id="UP000007431"/>
    </source>
</evidence>
<reference evidence="15 16" key="1">
    <citation type="journal article" date="2010" name="Nat. Biotechnol.">
        <title>Genome sequence of the model mushroom Schizophyllum commune.</title>
        <authorList>
            <person name="Ohm R.A."/>
            <person name="de Jong J.F."/>
            <person name="Lugones L.G."/>
            <person name="Aerts A."/>
            <person name="Kothe E."/>
            <person name="Stajich J.E."/>
            <person name="de Vries R.P."/>
            <person name="Record E."/>
            <person name="Levasseur A."/>
            <person name="Baker S.E."/>
            <person name="Bartholomew K.A."/>
            <person name="Coutinho P.M."/>
            <person name="Erdmann S."/>
            <person name="Fowler T.J."/>
            <person name="Gathman A.C."/>
            <person name="Lombard V."/>
            <person name="Henrissat B."/>
            <person name="Knabe N."/>
            <person name="Kuees U."/>
            <person name="Lilly W.W."/>
            <person name="Lindquist E."/>
            <person name="Lucas S."/>
            <person name="Magnuson J.K."/>
            <person name="Piumi F."/>
            <person name="Raudaskoski M."/>
            <person name="Salamov A."/>
            <person name="Schmutz J."/>
            <person name="Schwarze F.W.M.R."/>
            <person name="vanKuyk P.A."/>
            <person name="Horton J.S."/>
            <person name="Grigoriev I.V."/>
            <person name="Woesten H.A.B."/>
        </authorList>
    </citation>
    <scope>NUCLEOTIDE SEQUENCE [LARGE SCALE GENOMIC DNA]</scope>
    <source>
        <strain evidence="16">H4-8 / FGSC 9210</strain>
    </source>
</reference>
<evidence type="ECO:0000256" key="6">
    <source>
        <dbReference type="ARBA" id="ARBA00022723"/>
    </source>
</evidence>
<comment type="cofactor">
    <cofactor evidence="1 12">
        <name>heme</name>
        <dbReference type="ChEBI" id="CHEBI:30413"/>
    </cofactor>
</comment>
<comment type="similarity">
    <text evidence="3 13">Belongs to the cytochrome P450 family.</text>
</comment>
<dbReference type="AlphaFoldDB" id="D8Q874"/>
<dbReference type="Proteomes" id="UP000007431">
    <property type="component" value="Unassembled WGS sequence"/>
</dbReference>
<evidence type="ECO:0000256" key="5">
    <source>
        <dbReference type="ARBA" id="ARBA00022692"/>
    </source>
</evidence>
<evidence type="ECO:0000256" key="8">
    <source>
        <dbReference type="ARBA" id="ARBA00023002"/>
    </source>
</evidence>
<proteinExistence type="inferred from homology"/>
<dbReference type="OMA" id="TFGMGKH"/>
<evidence type="ECO:0000256" key="14">
    <source>
        <dbReference type="SAM" id="SignalP"/>
    </source>
</evidence>
<dbReference type="PRINTS" id="PR00465">
    <property type="entry name" value="EP450IV"/>
</dbReference>
<dbReference type="InterPro" id="IPR017972">
    <property type="entry name" value="Cyt_P450_CS"/>
</dbReference>
<dbReference type="InParanoid" id="D8Q874"/>
<dbReference type="SUPFAM" id="SSF48264">
    <property type="entry name" value="Cytochrome P450"/>
    <property type="match status" value="1"/>
</dbReference>
<feature type="signal peptide" evidence="14">
    <location>
        <begin position="1"/>
        <end position="31"/>
    </location>
</feature>
<keyword evidence="16" id="KW-1185">Reference proteome</keyword>